<protein>
    <submittedName>
        <fullName evidence="1">Uncharacterized protein</fullName>
    </submittedName>
</protein>
<accession>A0AAV1S1T1</accession>
<evidence type="ECO:0000313" key="1">
    <source>
        <dbReference type="EMBL" id="CAK7344970.1"/>
    </source>
</evidence>
<reference evidence="1 2" key="1">
    <citation type="submission" date="2024-01" db="EMBL/GenBank/DDBJ databases">
        <authorList>
            <person name="Waweru B."/>
        </authorList>
    </citation>
    <scope>NUCLEOTIDE SEQUENCE [LARGE SCALE GENOMIC DNA]</scope>
</reference>
<sequence>MAPPPDHKMGQLALDKKRFSCEGDKETNTLISPKFPTLTYWDDFMPSIITYGIRKEQSID</sequence>
<evidence type="ECO:0000313" key="2">
    <source>
        <dbReference type="Proteomes" id="UP001314170"/>
    </source>
</evidence>
<dbReference type="AlphaFoldDB" id="A0AAV1S1T1"/>
<dbReference type="EMBL" id="CAWUPB010001166">
    <property type="protein sequence ID" value="CAK7344970.1"/>
    <property type="molecule type" value="Genomic_DNA"/>
</dbReference>
<organism evidence="1 2">
    <name type="scientific">Dovyalis caffra</name>
    <dbReference type="NCBI Taxonomy" id="77055"/>
    <lineage>
        <taxon>Eukaryota</taxon>
        <taxon>Viridiplantae</taxon>
        <taxon>Streptophyta</taxon>
        <taxon>Embryophyta</taxon>
        <taxon>Tracheophyta</taxon>
        <taxon>Spermatophyta</taxon>
        <taxon>Magnoliopsida</taxon>
        <taxon>eudicotyledons</taxon>
        <taxon>Gunneridae</taxon>
        <taxon>Pentapetalae</taxon>
        <taxon>rosids</taxon>
        <taxon>fabids</taxon>
        <taxon>Malpighiales</taxon>
        <taxon>Salicaceae</taxon>
        <taxon>Flacourtieae</taxon>
        <taxon>Dovyalis</taxon>
    </lineage>
</organism>
<keyword evidence="2" id="KW-1185">Reference proteome</keyword>
<comment type="caution">
    <text evidence="1">The sequence shown here is derived from an EMBL/GenBank/DDBJ whole genome shotgun (WGS) entry which is preliminary data.</text>
</comment>
<name>A0AAV1S1T1_9ROSI</name>
<dbReference type="Proteomes" id="UP001314170">
    <property type="component" value="Unassembled WGS sequence"/>
</dbReference>
<proteinExistence type="predicted"/>
<gene>
    <name evidence="1" type="ORF">DCAF_LOCUS18029</name>
</gene>